<evidence type="ECO:0000313" key="1">
    <source>
        <dbReference type="EMBL" id="KAH7862797.1"/>
    </source>
</evidence>
<dbReference type="EMBL" id="CM037162">
    <property type="protein sequence ID" value="KAH7862797.1"/>
    <property type="molecule type" value="Genomic_DNA"/>
</dbReference>
<protein>
    <submittedName>
        <fullName evidence="1">Uncharacterized protein</fullName>
    </submittedName>
</protein>
<sequence>MGDRVMILLIHVRGRLVGERPQVSYEGGVVATTKVLDIDSYRYCDFVENLDGIECSRQSKVYFKLPQVTPTNHIISELKCETNLREMFTMYEIGSQIILYVDDPFDLGDDSESEKEGGAEEPEGEGKEEPDMGDDSESEREGGAEEPEDEGEEEPDMGVKVMTLLIHVKGRLVVEEPQVFYEGGEVATSIVLDIDRYHYDDLVETLGGLQCSQQSKVYFKLPQATPTNDIISELQCETNVREMFTMYEIGSEINVYVDVSFDFGDDSESEREGGAEEPEDEGEEEPDDGGEEEPHDGGAEETDGEGEVDSDVSDPDYSGSGSETDKTSGLDDSSDDDMDEDGYQPRNDEDGSQPRNDEGRNEPRQKGLITSFDRLLPNVEHRYCMRHLYDNFQKTCKGKEYKDLMWGAASAYTNQTTTAPPGTQGSSN</sequence>
<gene>
    <name evidence="1" type="ORF">Vadar_009727</name>
</gene>
<keyword evidence="2" id="KW-1185">Reference proteome</keyword>
<dbReference type="Proteomes" id="UP000828048">
    <property type="component" value="Chromosome 12"/>
</dbReference>
<proteinExistence type="predicted"/>
<reference evidence="1 2" key="1">
    <citation type="journal article" date="2021" name="Hortic Res">
        <title>High-quality reference genome and annotation aids understanding of berry development for evergreen blueberry (Vaccinium darrowii).</title>
        <authorList>
            <person name="Yu J."/>
            <person name="Hulse-Kemp A.M."/>
            <person name="Babiker E."/>
            <person name="Staton M."/>
        </authorList>
    </citation>
    <scope>NUCLEOTIDE SEQUENCE [LARGE SCALE GENOMIC DNA]</scope>
    <source>
        <strain evidence="2">cv. NJ 8807/NJ 8810</strain>
        <tissue evidence="1">Young leaf</tissue>
    </source>
</reference>
<comment type="caution">
    <text evidence="1">The sequence shown here is derived from an EMBL/GenBank/DDBJ whole genome shotgun (WGS) entry which is preliminary data.</text>
</comment>
<accession>A0ACB7ZCN5</accession>
<evidence type="ECO:0000313" key="2">
    <source>
        <dbReference type="Proteomes" id="UP000828048"/>
    </source>
</evidence>
<name>A0ACB7ZCN5_9ERIC</name>
<organism evidence="1 2">
    <name type="scientific">Vaccinium darrowii</name>
    <dbReference type="NCBI Taxonomy" id="229202"/>
    <lineage>
        <taxon>Eukaryota</taxon>
        <taxon>Viridiplantae</taxon>
        <taxon>Streptophyta</taxon>
        <taxon>Embryophyta</taxon>
        <taxon>Tracheophyta</taxon>
        <taxon>Spermatophyta</taxon>
        <taxon>Magnoliopsida</taxon>
        <taxon>eudicotyledons</taxon>
        <taxon>Gunneridae</taxon>
        <taxon>Pentapetalae</taxon>
        <taxon>asterids</taxon>
        <taxon>Ericales</taxon>
        <taxon>Ericaceae</taxon>
        <taxon>Vaccinioideae</taxon>
        <taxon>Vaccinieae</taxon>
        <taxon>Vaccinium</taxon>
    </lineage>
</organism>